<evidence type="ECO:0000313" key="1">
    <source>
        <dbReference type="EMBL" id="KAK9496774.1"/>
    </source>
</evidence>
<dbReference type="Proteomes" id="UP001461498">
    <property type="component" value="Unassembled WGS sequence"/>
</dbReference>
<reference evidence="1 2" key="1">
    <citation type="submission" date="2022-12" db="EMBL/GenBank/DDBJ databases">
        <title>Chromosome-level genome assembly of true bugs.</title>
        <authorList>
            <person name="Ma L."/>
            <person name="Li H."/>
        </authorList>
    </citation>
    <scope>NUCLEOTIDE SEQUENCE [LARGE SCALE GENOMIC DNA]</scope>
    <source>
        <strain evidence="1">Lab_2022b</strain>
    </source>
</reference>
<dbReference type="AlphaFoldDB" id="A0AAW1CF20"/>
<sequence length="84" mass="10279">MTFQERQRKKKLLKVRRKIKEKNGQAKVLVGNDFLLYENRKYFWDEERGIMSRNEEDLQFLKNKLDEESLEALKNGQHRPVLRE</sequence>
<protein>
    <submittedName>
        <fullName evidence="1">Uncharacterized protein</fullName>
    </submittedName>
</protein>
<proteinExistence type="predicted"/>
<organism evidence="1 2">
    <name type="scientific">Rhynocoris fuscipes</name>
    <dbReference type="NCBI Taxonomy" id="488301"/>
    <lineage>
        <taxon>Eukaryota</taxon>
        <taxon>Metazoa</taxon>
        <taxon>Ecdysozoa</taxon>
        <taxon>Arthropoda</taxon>
        <taxon>Hexapoda</taxon>
        <taxon>Insecta</taxon>
        <taxon>Pterygota</taxon>
        <taxon>Neoptera</taxon>
        <taxon>Paraneoptera</taxon>
        <taxon>Hemiptera</taxon>
        <taxon>Heteroptera</taxon>
        <taxon>Panheteroptera</taxon>
        <taxon>Cimicomorpha</taxon>
        <taxon>Reduviidae</taxon>
        <taxon>Harpactorinae</taxon>
        <taxon>Harpactorini</taxon>
        <taxon>Rhynocoris</taxon>
    </lineage>
</organism>
<comment type="caution">
    <text evidence="1">The sequence shown here is derived from an EMBL/GenBank/DDBJ whole genome shotgun (WGS) entry which is preliminary data.</text>
</comment>
<evidence type="ECO:0000313" key="2">
    <source>
        <dbReference type="Proteomes" id="UP001461498"/>
    </source>
</evidence>
<keyword evidence="2" id="KW-1185">Reference proteome</keyword>
<name>A0AAW1CF20_9HEMI</name>
<accession>A0AAW1CF20</accession>
<gene>
    <name evidence="1" type="ORF">O3M35_013001</name>
</gene>
<dbReference type="EMBL" id="JAPXFL010000058">
    <property type="protein sequence ID" value="KAK9496774.1"/>
    <property type="molecule type" value="Genomic_DNA"/>
</dbReference>